<evidence type="ECO:0000256" key="2">
    <source>
        <dbReference type="ARBA" id="ARBA00022777"/>
    </source>
</evidence>
<dbReference type="Pfam" id="PF00288">
    <property type="entry name" value="GHMP_kinases_N"/>
    <property type="match status" value="1"/>
</dbReference>
<dbReference type="InterPro" id="IPR004422">
    <property type="entry name" value="RFAP_synthase"/>
</dbReference>
<proteinExistence type="predicted"/>
<name>A0ABW3JB83_9HYPH</name>
<evidence type="ECO:0000256" key="1">
    <source>
        <dbReference type="ARBA" id="ARBA00022679"/>
    </source>
</evidence>
<dbReference type="PANTHER" id="PTHR20861">
    <property type="entry name" value="HOMOSERINE/4-DIPHOSPHOCYTIDYL-2-C-METHYL-D-ERYTHRITOL KINASE"/>
    <property type="match status" value="1"/>
</dbReference>
<protein>
    <submittedName>
        <fullName evidence="4">GHMP kinase</fullName>
    </submittedName>
</protein>
<dbReference type="GO" id="GO:0016301">
    <property type="term" value="F:kinase activity"/>
    <property type="evidence" value="ECO:0007669"/>
    <property type="project" value="UniProtKB-KW"/>
</dbReference>
<dbReference type="InterPro" id="IPR020568">
    <property type="entry name" value="Ribosomal_Su5_D2-typ_SF"/>
</dbReference>
<keyword evidence="1" id="KW-0808">Transferase</keyword>
<dbReference type="PANTHER" id="PTHR20861:SF6">
    <property type="entry name" value="BETA-RIBOFURANOSYLPHENOL 5'-PHOSPHATE SYNTHASE"/>
    <property type="match status" value="1"/>
</dbReference>
<dbReference type="EMBL" id="JBHTJO010000001">
    <property type="protein sequence ID" value="MFD0987544.1"/>
    <property type="molecule type" value="Genomic_DNA"/>
</dbReference>
<dbReference type="Proteomes" id="UP001597102">
    <property type="component" value="Unassembled WGS sequence"/>
</dbReference>
<reference evidence="5" key="1">
    <citation type="journal article" date="2019" name="Int. J. Syst. Evol. Microbiol.">
        <title>The Global Catalogue of Microorganisms (GCM) 10K type strain sequencing project: providing services to taxonomists for standard genome sequencing and annotation.</title>
        <authorList>
            <consortium name="The Broad Institute Genomics Platform"/>
            <consortium name="The Broad Institute Genome Sequencing Center for Infectious Disease"/>
            <person name="Wu L."/>
            <person name="Ma J."/>
        </authorList>
    </citation>
    <scope>NUCLEOTIDE SEQUENCE [LARGE SCALE GENOMIC DNA]</scope>
    <source>
        <strain evidence="5">CCUG 61697</strain>
    </source>
</reference>
<dbReference type="InterPro" id="IPR014721">
    <property type="entry name" value="Ribsml_uS5_D2-typ_fold_subgr"/>
</dbReference>
<organism evidence="4 5">
    <name type="scientific">Methyloligella solikamskensis</name>
    <dbReference type="NCBI Taxonomy" id="1177756"/>
    <lineage>
        <taxon>Bacteria</taxon>
        <taxon>Pseudomonadati</taxon>
        <taxon>Pseudomonadota</taxon>
        <taxon>Alphaproteobacteria</taxon>
        <taxon>Hyphomicrobiales</taxon>
        <taxon>Hyphomicrobiaceae</taxon>
        <taxon>Methyloligella</taxon>
    </lineage>
</organism>
<dbReference type="Gene3D" id="3.30.230.10">
    <property type="match status" value="1"/>
</dbReference>
<feature type="domain" description="GHMP kinase N-terminal" evidence="3">
    <location>
        <begin position="60"/>
        <end position="118"/>
    </location>
</feature>
<keyword evidence="5" id="KW-1185">Reference proteome</keyword>
<dbReference type="SUPFAM" id="SSF54211">
    <property type="entry name" value="Ribosomal protein S5 domain 2-like"/>
    <property type="match status" value="1"/>
</dbReference>
<keyword evidence="2 4" id="KW-0418">Kinase</keyword>
<sequence>MTTRARLHFGFFDPSGQGAQPFGSFGLGLDRPVTALTLSRADALTVSGPESERAGSYLTKLAEMAGRDGNYSLDIASAIPSHSGLGSGTQLALAVGAAFARIEGLALSPREIASTLDRGRRSGIGIGTFARGGAVIDEGPRGGDLPVVLARADFPEEWRVLLIFDPDCKGLHGSGELEAFATAPAFPDAESARLKQRSLHSALPALTEGYFDRFCEIIGHLQSVMGLYFAPYQGGPLVSENVSAAVHWLRGEGYRGVGQSSWGPTGFAILPSEQESDRLLADAAKRDEFSGLRFELARGCNEGALIECR</sequence>
<evidence type="ECO:0000313" key="5">
    <source>
        <dbReference type="Proteomes" id="UP001597102"/>
    </source>
</evidence>
<evidence type="ECO:0000313" key="4">
    <source>
        <dbReference type="EMBL" id="MFD0987544.1"/>
    </source>
</evidence>
<accession>A0ABW3JB83</accession>
<dbReference type="PIRSF" id="PIRSF004884">
    <property type="entry name" value="Sugar_kin_arch"/>
    <property type="match status" value="1"/>
</dbReference>
<comment type="caution">
    <text evidence="4">The sequence shown here is derived from an EMBL/GenBank/DDBJ whole genome shotgun (WGS) entry which is preliminary data.</text>
</comment>
<dbReference type="InterPro" id="IPR006204">
    <property type="entry name" value="GHMP_kinase_N_dom"/>
</dbReference>
<gene>
    <name evidence="4" type="ORF">ACFQ2F_10610</name>
</gene>
<dbReference type="RefSeq" id="WP_379089638.1">
    <property type="nucleotide sequence ID" value="NZ_JBHTJO010000001.1"/>
</dbReference>
<evidence type="ECO:0000259" key="3">
    <source>
        <dbReference type="Pfam" id="PF00288"/>
    </source>
</evidence>